<evidence type="ECO:0000313" key="11">
    <source>
        <dbReference type="Proteomes" id="UP000254808"/>
    </source>
</evidence>
<keyword evidence="5 7" id="KW-1133">Transmembrane helix</keyword>
<dbReference type="PANTHER" id="PTHR43731">
    <property type="entry name" value="RHOMBOID PROTEASE"/>
    <property type="match status" value="1"/>
</dbReference>
<accession>A0A345UMQ6</accession>
<evidence type="ECO:0000256" key="2">
    <source>
        <dbReference type="ARBA" id="ARBA00009045"/>
    </source>
</evidence>
<dbReference type="EMBL" id="CP027806">
    <property type="protein sequence ID" value="AXJ01758.1"/>
    <property type="molecule type" value="Genomic_DNA"/>
</dbReference>
<comment type="similarity">
    <text evidence="2">Belongs to the peptidase S54 family.</text>
</comment>
<evidence type="ECO:0000256" key="1">
    <source>
        <dbReference type="ARBA" id="ARBA00004141"/>
    </source>
</evidence>
<dbReference type="RefSeq" id="WP_114984917.1">
    <property type="nucleotide sequence ID" value="NZ_CP027806.1"/>
</dbReference>
<dbReference type="Proteomes" id="UP000254808">
    <property type="component" value="Chromosome"/>
</dbReference>
<dbReference type="AlphaFoldDB" id="A0A345UMQ6"/>
<evidence type="ECO:0000313" key="10">
    <source>
        <dbReference type="EMBL" id="AXJ01758.1"/>
    </source>
</evidence>
<dbReference type="SMART" id="SM01160">
    <property type="entry name" value="DUF1751"/>
    <property type="match status" value="1"/>
</dbReference>
<dbReference type="SUPFAM" id="SSF144091">
    <property type="entry name" value="Rhomboid-like"/>
    <property type="match status" value="1"/>
</dbReference>
<keyword evidence="4" id="KW-0378">Hydrolase</keyword>
<evidence type="ECO:0000256" key="4">
    <source>
        <dbReference type="ARBA" id="ARBA00022801"/>
    </source>
</evidence>
<feature type="transmembrane region" description="Helical" evidence="7">
    <location>
        <begin position="133"/>
        <end position="153"/>
    </location>
</feature>
<evidence type="ECO:0000259" key="8">
    <source>
        <dbReference type="Pfam" id="PF01694"/>
    </source>
</evidence>
<feature type="transmembrane region" description="Helical" evidence="7">
    <location>
        <begin position="67"/>
        <end position="91"/>
    </location>
</feature>
<dbReference type="InterPro" id="IPR022764">
    <property type="entry name" value="Peptidase_S54_rhomboid_dom"/>
</dbReference>
<dbReference type="GO" id="GO:0006508">
    <property type="term" value="P:proteolysis"/>
    <property type="evidence" value="ECO:0007669"/>
    <property type="project" value="UniProtKB-KW"/>
</dbReference>
<evidence type="ECO:0000256" key="5">
    <source>
        <dbReference type="ARBA" id="ARBA00022989"/>
    </source>
</evidence>
<name>A0A345UMQ6_9BACT</name>
<comment type="subcellular location">
    <subcellularLocation>
        <location evidence="1">Membrane</location>
        <topology evidence="1">Multi-pass membrane protein</topology>
    </subcellularLocation>
</comment>
<reference evidence="10 11" key="1">
    <citation type="submission" date="2018-03" db="EMBL/GenBank/DDBJ databases">
        <title>Phenotypic and genomic properties of Cyclonatronum proteinivorum gen. nov., sp. nov., a haloalkaliphilic bacteroidete from soda lakes possessing Na+-translocating rhodopsin.</title>
        <authorList>
            <person name="Toshchakov S.V."/>
            <person name="Korzhenkov A."/>
            <person name="Samarov N.I."/>
            <person name="Kublanov I.V."/>
            <person name="Muntyan M.S."/>
            <person name="Sorokin D.Y."/>
        </authorList>
    </citation>
    <scope>NUCLEOTIDE SEQUENCE [LARGE SCALE GENOMIC DNA]</scope>
    <source>
        <strain evidence="10 11">Omega</strain>
    </source>
</reference>
<dbReference type="InterPro" id="IPR046483">
    <property type="entry name" value="DUF6576"/>
</dbReference>
<evidence type="ECO:0000256" key="6">
    <source>
        <dbReference type="ARBA" id="ARBA00023136"/>
    </source>
</evidence>
<keyword evidence="11" id="KW-1185">Reference proteome</keyword>
<evidence type="ECO:0000256" key="3">
    <source>
        <dbReference type="ARBA" id="ARBA00022692"/>
    </source>
</evidence>
<dbReference type="Gene3D" id="1.20.1540.10">
    <property type="entry name" value="Rhomboid-like"/>
    <property type="match status" value="1"/>
</dbReference>
<feature type="transmembrane region" description="Helical" evidence="7">
    <location>
        <begin position="165"/>
        <end position="183"/>
    </location>
</feature>
<proteinExistence type="inferred from homology"/>
<dbReference type="KEGG" id="cprv:CYPRO_2516"/>
<keyword evidence="6 7" id="KW-0472">Membrane</keyword>
<feature type="transmembrane region" description="Helical" evidence="7">
    <location>
        <begin position="103"/>
        <end position="127"/>
    </location>
</feature>
<dbReference type="Pfam" id="PF20216">
    <property type="entry name" value="DUF6576"/>
    <property type="match status" value="1"/>
</dbReference>
<evidence type="ECO:0000256" key="7">
    <source>
        <dbReference type="SAM" id="Phobius"/>
    </source>
</evidence>
<dbReference type="PANTHER" id="PTHR43731:SF14">
    <property type="entry name" value="PRESENILIN-ASSOCIATED RHOMBOID-LIKE PROTEIN, MITOCHONDRIAL"/>
    <property type="match status" value="1"/>
</dbReference>
<dbReference type="InterPro" id="IPR035952">
    <property type="entry name" value="Rhomboid-like_sf"/>
</dbReference>
<keyword evidence="10" id="KW-0645">Protease</keyword>
<sequence>MYQQESFGQAFKRGWLMMPPGIRWLITINVAVFVIGMLGGTSFRIFLNQNFGFFSQPYLTFTQPWRLVTYMFLHGGVFHLLFNMLWLWFLGRIVEDHIGTKNFLTIYFGSGIGGALVNTVVTGIFGGALIPTIGASGAVFGIMVAFAMLFPTYKLMLIFFPPIEARFVVAGLIAIDILFISASDNIARIVHLGGAAFGFILLKLWYRGYDYDAWLTAIGEKLRPKKKAPEMRAQSGSGRKSKLYAVDDAEILDEVEQDELDRILEKISKSGYDGLTAEEKRTLFELSRRN</sequence>
<feature type="domain" description="Peptidase S54 rhomboid" evidence="8">
    <location>
        <begin position="63"/>
        <end position="203"/>
    </location>
</feature>
<dbReference type="OrthoDB" id="680602at2"/>
<feature type="transmembrane region" description="Helical" evidence="7">
    <location>
        <begin position="21"/>
        <end position="47"/>
    </location>
</feature>
<dbReference type="GO" id="GO:0016020">
    <property type="term" value="C:membrane"/>
    <property type="evidence" value="ECO:0007669"/>
    <property type="project" value="UniProtKB-SubCell"/>
</dbReference>
<dbReference type="GO" id="GO:0004252">
    <property type="term" value="F:serine-type endopeptidase activity"/>
    <property type="evidence" value="ECO:0007669"/>
    <property type="project" value="InterPro"/>
</dbReference>
<organism evidence="10 11">
    <name type="scientific">Cyclonatronum proteinivorum</name>
    <dbReference type="NCBI Taxonomy" id="1457365"/>
    <lineage>
        <taxon>Bacteria</taxon>
        <taxon>Pseudomonadati</taxon>
        <taxon>Balneolota</taxon>
        <taxon>Balneolia</taxon>
        <taxon>Balneolales</taxon>
        <taxon>Cyclonatronaceae</taxon>
        <taxon>Cyclonatronum</taxon>
    </lineage>
</organism>
<gene>
    <name evidence="10" type="ORF">CYPRO_2516</name>
</gene>
<feature type="transmembrane region" description="Helical" evidence="7">
    <location>
        <begin position="189"/>
        <end position="206"/>
    </location>
</feature>
<dbReference type="InterPro" id="IPR050925">
    <property type="entry name" value="Rhomboid_protease_S54"/>
</dbReference>
<feature type="domain" description="DUF6576" evidence="9">
    <location>
        <begin position="256"/>
        <end position="289"/>
    </location>
</feature>
<dbReference type="Pfam" id="PF01694">
    <property type="entry name" value="Rhomboid"/>
    <property type="match status" value="1"/>
</dbReference>
<keyword evidence="3 7" id="KW-0812">Transmembrane</keyword>
<protein>
    <submittedName>
        <fullName evidence="10">Membrane associated serine protease, rhomboid family</fullName>
    </submittedName>
</protein>
<evidence type="ECO:0000259" key="9">
    <source>
        <dbReference type="Pfam" id="PF20216"/>
    </source>
</evidence>